<proteinExistence type="predicted"/>
<dbReference type="AlphaFoldDB" id="C6W510"/>
<sequence length="372" mass="41426">MEPVIRCKIIRHTHVFQPGNVVEVRRRIIEKSENQPVSGYYIPDIGDGTPGIIPLDAAEPVADNAIPGDSYHGKCVLTSVSNYYKNPGEAGSSLQTGTIKPENVRVIHYADCQQLVFHMPAYAWDAGTFRLTNTCSGEVLEEKPVRNRLNGGTMILTNTLPYRPGFYAMEADWPDGRTHRISFIKFSEGFPKAPFENATAAMLRAIRNEEVHLYSEPDPSYSSPPCLLPLVQNSDQQRLRDYQGIDSTTTPTENGEKVYPTSAISATHPTEENLAVRPASGIFPTLEYTQSGRGGSIYYHEGPIRISFGWEFGGGNAVAILFMPETKHWEAQTGTPLARRDEILRFVCEQVIRDQAPGCRYEICENSISIVR</sequence>
<keyword evidence="2" id="KW-1185">Reference proteome</keyword>
<organism evidence="1 2">
    <name type="scientific">Dyadobacter fermentans (strain ATCC 700827 / DSM 18053 / CIP 107007 / KCTC 52180 / NS114)</name>
    <dbReference type="NCBI Taxonomy" id="471854"/>
    <lineage>
        <taxon>Bacteria</taxon>
        <taxon>Pseudomonadati</taxon>
        <taxon>Bacteroidota</taxon>
        <taxon>Cytophagia</taxon>
        <taxon>Cytophagales</taxon>
        <taxon>Spirosomataceae</taxon>
        <taxon>Dyadobacter</taxon>
    </lineage>
</organism>
<name>C6W510_DYAFD</name>
<dbReference type="EMBL" id="CP001619">
    <property type="protein sequence ID" value="ACT92370.1"/>
    <property type="molecule type" value="Genomic_DNA"/>
</dbReference>
<dbReference type="OrthoDB" id="922827at2"/>
<evidence type="ECO:0000313" key="1">
    <source>
        <dbReference type="EMBL" id="ACT92370.1"/>
    </source>
</evidence>
<reference evidence="1 2" key="1">
    <citation type="journal article" date="2009" name="Stand. Genomic Sci.">
        <title>Complete genome sequence of Dyadobacter fermentans type strain (NS114).</title>
        <authorList>
            <person name="Lang E."/>
            <person name="Lapidus A."/>
            <person name="Chertkov O."/>
            <person name="Brettin T."/>
            <person name="Detter J.C."/>
            <person name="Han C."/>
            <person name="Copeland A."/>
            <person name="Glavina Del Rio T."/>
            <person name="Nolan M."/>
            <person name="Chen F."/>
            <person name="Lucas S."/>
            <person name="Tice H."/>
            <person name="Cheng J.F."/>
            <person name="Land M."/>
            <person name="Hauser L."/>
            <person name="Chang Y.J."/>
            <person name="Jeffries C.D."/>
            <person name="Kopitz M."/>
            <person name="Bruce D."/>
            <person name="Goodwin L."/>
            <person name="Pitluck S."/>
            <person name="Ovchinnikova G."/>
            <person name="Pati A."/>
            <person name="Ivanova N."/>
            <person name="Mavrommatis K."/>
            <person name="Chen A."/>
            <person name="Palaniappan K."/>
            <person name="Chain P."/>
            <person name="Bristow J."/>
            <person name="Eisen J.A."/>
            <person name="Markowitz V."/>
            <person name="Hugenholtz P."/>
            <person name="Goker M."/>
            <person name="Rohde M."/>
            <person name="Kyrpides N.C."/>
            <person name="Klenk H.P."/>
        </authorList>
    </citation>
    <scope>NUCLEOTIDE SEQUENCE [LARGE SCALE GENOMIC DNA]</scope>
    <source>
        <strain evidence="2">ATCC 700827 / DSM 18053 / CIP 107007 / KCTC 52180 / NS114</strain>
    </source>
</reference>
<dbReference type="HOGENOM" id="CLU_743428_0_0_10"/>
<evidence type="ECO:0000313" key="2">
    <source>
        <dbReference type="Proteomes" id="UP000002011"/>
    </source>
</evidence>
<dbReference type="eggNOG" id="ENOG5033E7I">
    <property type="taxonomic scope" value="Bacteria"/>
</dbReference>
<dbReference type="RefSeq" id="WP_015810624.1">
    <property type="nucleotide sequence ID" value="NC_013037.1"/>
</dbReference>
<gene>
    <name evidence="1" type="ordered locus">Dfer_1121</name>
</gene>
<dbReference type="Proteomes" id="UP000002011">
    <property type="component" value="Chromosome"/>
</dbReference>
<dbReference type="KEGG" id="dfe:Dfer_1121"/>
<dbReference type="STRING" id="471854.Dfer_1121"/>
<accession>C6W510</accession>
<protein>
    <submittedName>
        <fullName evidence="1">Uncharacterized protein</fullName>
    </submittedName>
</protein>